<dbReference type="Pfam" id="PF21447">
    <property type="entry name" value="Ppx-GppA_III"/>
    <property type="match status" value="1"/>
</dbReference>
<dbReference type="RefSeq" id="WP_194562151.1">
    <property type="nucleotide sequence ID" value="NZ_JADKPV010000001.1"/>
</dbReference>
<feature type="domain" description="Ppx/GppA phosphatase C-terminal" evidence="3">
    <location>
        <begin position="316"/>
        <end position="455"/>
    </location>
</feature>
<dbReference type="CDD" id="cd24052">
    <property type="entry name" value="ASKHA_NBD_HpPPX-GppA-like"/>
    <property type="match status" value="1"/>
</dbReference>
<protein>
    <submittedName>
        <fullName evidence="4">Ppx/GppA family phosphatase</fullName>
    </submittedName>
</protein>
<evidence type="ECO:0000313" key="4">
    <source>
        <dbReference type="EMBL" id="MBF4500728.1"/>
    </source>
</evidence>
<proteinExistence type="inferred from homology"/>
<evidence type="ECO:0000259" key="2">
    <source>
        <dbReference type="Pfam" id="PF02541"/>
    </source>
</evidence>
<dbReference type="Gene3D" id="3.30.420.40">
    <property type="match status" value="1"/>
</dbReference>
<evidence type="ECO:0000313" key="5">
    <source>
        <dbReference type="Proteomes" id="UP000622653"/>
    </source>
</evidence>
<dbReference type="SUPFAM" id="SSF109604">
    <property type="entry name" value="HD-domain/PDEase-like"/>
    <property type="match status" value="1"/>
</dbReference>
<dbReference type="InterPro" id="IPR003695">
    <property type="entry name" value="Ppx_GppA_N"/>
</dbReference>
<gene>
    <name evidence="4" type="ORF">IRY55_05060</name>
</gene>
<accession>A0A8J7KH80</accession>
<dbReference type="Pfam" id="PF02541">
    <property type="entry name" value="Ppx-GppA"/>
    <property type="match status" value="1"/>
</dbReference>
<dbReference type="Proteomes" id="UP000622653">
    <property type="component" value="Unassembled WGS sequence"/>
</dbReference>
<dbReference type="InterPro" id="IPR050273">
    <property type="entry name" value="GppA/Ppx_hydrolase"/>
</dbReference>
<sequence length="507" mass="58701">MSHKISIIDIGSNTIRLVIYEKRQDRYSYECIENIKETARLRSRFDEEGNLSEEGIHILVSTLHEFMKIVDHYGVDECVAVATASLRLAANCDDVLARVKAETNIQIRLLSDYEEAYYGYFAVHHSISLQEAVTIDIGGGSTEITYFKDGKMKNYHSFHFGALSLKMEYISDEMLTAKEQKRMKQFLTEQFASLDWLQNLQVPVIAIGGSARNIGRMYQQIIDYPLDELHHYEMTVKQLRKVEDIISEQSLSSLQKMDVIDKERADTLQPAIATFIALCEAVHTSTWIISNRGLRDGLLYEMQGKTEEQGDELIEESLYELKSRFYIGSQQEDDLRRLALQLFHEVNHLRPIFDSSDEHLLRLATPIFNLGKKADAETSNMTFFLVSHYTLLGLSQKERIAIALIASFKNRRLFNQYVEPFSPWFTEQELHRYAALGAILKVAQTLDRTKTSHVKMIIIHEPKESFWEAKIIYECSIIAEKYHFNRQKKHLEKQFNVTISPNFVEKL</sequence>
<evidence type="ECO:0000259" key="3">
    <source>
        <dbReference type="Pfam" id="PF21447"/>
    </source>
</evidence>
<dbReference type="Gene3D" id="3.30.420.150">
    <property type="entry name" value="Exopolyphosphatase. Domain 2"/>
    <property type="match status" value="1"/>
</dbReference>
<comment type="similarity">
    <text evidence="1">Belongs to the GppA/Ppx family.</text>
</comment>
<keyword evidence="5" id="KW-1185">Reference proteome</keyword>
<dbReference type="InterPro" id="IPR048950">
    <property type="entry name" value="Ppx_GppA_C"/>
</dbReference>
<dbReference type="GO" id="GO:0006357">
    <property type="term" value="P:regulation of transcription by RNA polymerase II"/>
    <property type="evidence" value="ECO:0007669"/>
    <property type="project" value="TreeGrafter"/>
</dbReference>
<dbReference type="InterPro" id="IPR043129">
    <property type="entry name" value="ATPase_NBD"/>
</dbReference>
<evidence type="ECO:0000256" key="1">
    <source>
        <dbReference type="ARBA" id="ARBA00007125"/>
    </source>
</evidence>
<dbReference type="Gene3D" id="1.10.3210.10">
    <property type="entry name" value="Hypothetical protein af1432"/>
    <property type="match status" value="1"/>
</dbReference>
<dbReference type="EMBL" id="JADKPV010000001">
    <property type="protein sequence ID" value="MBF4500728.1"/>
    <property type="molecule type" value="Genomic_DNA"/>
</dbReference>
<feature type="domain" description="Ppx/GppA phosphatase N-terminal" evidence="2">
    <location>
        <begin position="19"/>
        <end position="304"/>
    </location>
</feature>
<reference evidence="4" key="1">
    <citation type="submission" date="2020-11" db="EMBL/GenBank/DDBJ databases">
        <title>Multidrug resistant novel bacterium Savagea serpentis sp. nov., isolated from the scats of a vine snake (Ahaetulla nasuta).</title>
        <authorList>
            <person name="Venkata Ramana V."/>
            <person name="Vikas Patil S."/>
            <person name="Yogita Lugani V."/>
        </authorList>
    </citation>
    <scope>NUCLEOTIDE SEQUENCE</scope>
    <source>
        <strain evidence="4">SN6</strain>
    </source>
</reference>
<dbReference type="AlphaFoldDB" id="A0A8J7KH80"/>
<name>A0A8J7KH80_9BACL</name>
<comment type="caution">
    <text evidence="4">The sequence shown here is derived from an EMBL/GenBank/DDBJ whole genome shotgun (WGS) entry which is preliminary data.</text>
</comment>
<dbReference type="PANTHER" id="PTHR30005">
    <property type="entry name" value="EXOPOLYPHOSPHATASE"/>
    <property type="match status" value="1"/>
</dbReference>
<dbReference type="PANTHER" id="PTHR30005:SF0">
    <property type="entry name" value="RETROGRADE REGULATION PROTEIN 2"/>
    <property type="match status" value="1"/>
</dbReference>
<dbReference type="SUPFAM" id="SSF53067">
    <property type="entry name" value="Actin-like ATPase domain"/>
    <property type="match status" value="2"/>
</dbReference>
<organism evidence="4 5">
    <name type="scientific">Savagea serpentis</name>
    <dbReference type="NCBI Taxonomy" id="2785297"/>
    <lineage>
        <taxon>Bacteria</taxon>
        <taxon>Bacillati</taxon>
        <taxon>Bacillota</taxon>
        <taxon>Bacilli</taxon>
        <taxon>Bacillales</taxon>
        <taxon>Caryophanaceae</taxon>
        <taxon>Savagea</taxon>
    </lineage>
</organism>